<evidence type="ECO:0000313" key="1">
    <source>
        <dbReference type="EMBL" id="WOD14154.1"/>
    </source>
</evidence>
<organism evidence="1 2">
    <name type="scientific">Paraburkholderia kirstenboschensis</name>
    <dbReference type="NCBI Taxonomy" id="1245436"/>
    <lineage>
        <taxon>Bacteria</taxon>
        <taxon>Pseudomonadati</taxon>
        <taxon>Pseudomonadota</taxon>
        <taxon>Betaproteobacteria</taxon>
        <taxon>Burkholderiales</taxon>
        <taxon>Burkholderiaceae</taxon>
        <taxon>Paraburkholderia</taxon>
    </lineage>
</organism>
<gene>
    <name evidence="1" type="ORF">RW095_01115</name>
</gene>
<dbReference type="EMBL" id="CP136511">
    <property type="protein sequence ID" value="WOD14154.1"/>
    <property type="molecule type" value="Genomic_DNA"/>
</dbReference>
<protein>
    <recommendedName>
        <fullName evidence="3">Antitoxin Xre/MbcA/ParS-like toxin-binding domain-containing protein</fullName>
    </recommendedName>
</protein>
<proteinExistence type="predicted"/>
<accession>A0ABZ0ECG6</accession>
<sequence>MKKLLPLAMNRRDPLDDVIVTSEAGAYSAIDGAGPRGLEGRLIGRFHAKKAYKVRQGRKALQLLSYEGQEVKRSGPLAVRSREVIKSAKIKAPTHMVVRLKSRPSYALYKDLDFRVLAEETLFKVNGVDYSTAVDLLTTVIKSVSIGKPATAKRRKSFSREESAPVVDDPLAAARARGRRYALEQYENPANLALLEARDYAGRNERSINELRQSGQLYALLPPGKTRGFRYPKWQFDAEPDRVKAALKPFVEANANCWVIHSFMTRKRDSLGGRSPADVVLDESVDIMSVVELAQRDLVGEQGAQ</sequence>
<name>A0ABZ0ECG6_9BURK</name>
<reference evidence="1 2" key="1">
    <citation type="submission" date="2023-10" db="EMBL/GenBank/DDBJ databases">
        <title>Surface-active antibiotics is a multifunctional adaptation for post-fire microbes.</title>
        <authorList>
            <person name="Liu M.D."/>
            <person name="Du Y."/>
            <person name="Koupaei S.K."/>
            <person name="Kim N.R."/>
            <person name="Zhang W."/>
            <person name="Traxler M.F."/>
        </authorList>
    </citation>
    <scope>NUCLEOTIDE SEQUENCE [LARGE SCALE GENOMIC DNA]</scope>
    <source>
        <strain evidence="1 2">F3</strain>
    </source>
</reference>
<dbReference type="RefSeq" id="WP_317015950.1">
    <property type="nucleotide sequence ID" value="NZ_CP136511.1"/>
</dbReference>
<evidence type="ECO:0008006" key="3">
    <source>
        <dbReference type="Google" id="ProtNLM"/>
    </source>
</evidence>
<evidence type="ECO:0000313" key="2">
    <source>
        <dbReference type="Proteomes" id="UP001302652"/>
    </source>
</evidence>
<dbReference type="Proteomes" id="UP001302652">
    <property type="component" value="Chromosome 3"/>
</dbReference>
<keyword evidence="2" id="KW-1185">Reference proteome</keyword>